<proteinExistence type="inferred from homology"/>
<dbReference type="PANTHER" id="PTHR24351">
    <property type="entry name" value="RIBOSOMAL PROTEIN S6 KINASE"/>
    <property type="match status" value="1"/>
</dbReference>
<keyword evidence="5 8" id="KW-0547">Nucleotide-binding</keyword>
<protein>
    <submittedName>
        <fullName evidence="12">Protein kinase, putative</fullName>
    </submittedName>
</protein>
<dbReference type="SUPFAM" id="SSF57903">
    <property type="entry name" value="FYVE/PHD zinc finger"/>
    <property type="match status" value="1"/>
</dbReference>
<keyword evidence="2" id="KW-0723">Serine/threonine-protein kinase</keyword>
<dbReference type="Pfam" id="PF13924">
    <property type="entry name" value="Lipocalin_5"/>
    <property type="match status" value="1"/>
</dbReference>
<dbReference type="InterPro" id="IPR008271">
    <property type="entry name" value="Ser/Thr_kinase_AS"/>
</dbReference>
<dbReference type="CDD" id="cd05123">
    <property type="entry name" value="STKc_AGC"/>
    <property type="match status" value="1"/>
</dbReference>
<feature type="region of interest" description="Disordered" evidence="9">
    <location>
        <begin position="109"/>
        <end position="143"/>
    </location>
</feature>
<evidence type="ECO:0000256" key="9">
    <source>
        <dbReference type="SAM" id="MobiDB-lite"/>
    </source>
</evidence>
<evidence type="ECO:0000256" key="8">
    <source>
        <dbReference type="PROSITE-ProRule" id="PRU10141"/>
    </source>
</evidence>
<evidence type="ECO:0000313" key="12">
    <source>
        <dbReference type="EMBL" id="CUG94333.1"/>
    </source>
</evidence>
<dbReference type="PROSITE" id="PS51285">
    <property type="entry name" value="AGC_KINASE_CTER"/>
    <property type="match status" value="1"/>
</dbReference>
<dbReference type="GO" id="GO:0004674">
    <property type="term" value="F:protein serine/threonine kinase activity"/>
    <property type="evidence" value="ECO:0007669"/>
    <property type="project" value="UniProtKB-KW"/>
</dbReference>
<evidence type="ECO:0000259" key="10">
    <source>
        <dbReference type="PROSITE" id="PS50011"/>
    </source>
</evidence>
<reference evidence="13" key="1">
    <citation type="submission" date="2015-09" db="EMBL/GenBank/DDBJ databases">
        <authorList>
            <consortium name="Pathogen Informatics"/>
        </authorList>
    </citation>
    <scope>NUCLEOTIDE SEQUENCE [LARGE SCALE GENOMIC DNA]</scope>
    <source>
        <strain evidence="13">Lake Konstanz</strain>
    </source>
</reference>
<dbReference type="Proteomes" id="UP000051952">
    <property type="component" value="Unassembled WGS sequence"/>
</dbReference>
<dbReference type="VEuPathDB" id="TriTrypDB:BSAL_47660"/>
<dbReference type="SMART" id="SM00133">
    <property type="entry name" value="S_TK_X"/>
    <property type="match status" value="1"/>
</dbReference>
<keyword evidence="13" id="KW-1185">Reference proteome</keyword>
<dbReference type="PROSITE" id="PS00107">
    <property type="entry name" value="PROTEIN_KINASE_ATP"/>
    <property type="match status" value="1"/>
</dbReference>
<dbReference type="PROSITE" id="PS00108">
    <property type="entry name" value="PROTEIN_KINASE_ST"/>
    <property type="match status" value="1"/>
</dbReference>
<evidence type="ECO:0000256" key="5">
    <source>
        <dbReference type="ARBA" id="ARBA00022741"/>
    </source>
</evidence>
<evidence type="ECO:0000259" key="11">
    <source>
        <dbReference type="PROSITE" id="PS51285"/>
    </source>
</evidence>
<dbReference type="InterPro" id="IPR017441">
    <property type="entry name" value="Protein_kinase_ATP_BS"/>
</dbReference>
<feature type="region of interest" description="Disordered" evidence="9">
    <location>
        <begin position="381"/>
        <end position="410"/>
    </location>
</feature>
<dbReference type="CDD" id="cd00065">
    <property type="entry name" value="FYVE_like_SF"/>
    <property type="match status" value="1"/>
</dbReference>
<dbReference type="SMART" id="SM00220">
    <property type="entry name" value="S_TKc"/>
    <property type="match status" value="1"/>
</dbReference>
<dbReference type="FunFam" id="1.10.510.10:FF:000465">
    <property type="entry name" value="Non-specific serine/threonine protein kinase"/>
    <property type="match status" value="1"/>
</dbReference>
<dbReference type="SUPFAM" id="SSF64268">
    <property type="entry name" value="PX domain"/>
    <property type="match status" value="1"/>
</dbReference>
<dbReference type="EMBL" id="CYKH01002236">
    <property type="protein sequence ID" value="CUG94333.1"/>
    <property type="molecule type" value="Genomic_DNA"/>
</dbReference>
<feature type="compositionally biased region" description="Low complexity" evidence="9">
    <location>
        <begin position="441"/>
        <end position="453"/>
    </location>
</feature>
<feature type="binding site" evidence="8">
    <location>
        <position position="506"/>
    </location>
    <ligand>
        <name>ATP</name>
        <dbReference type="ChEBI" id="CHEBI:30616"/>
    </ligand>
</feature>
<keyword evidence="7 8" id="KW-0067">ATP-binding</keyword>
<dbReference type="Gene3D" id="1.10.510.10">
    <property type="entry name" value="Transferase(Phosphotransferase) domain 1"/>
    <property type="match status" value="2"/>
</dbReference>
<organism evidence="12 13">
    <name type="scientific">Bodo saltans</name>
    <name type="common">Flagellated protozoan</name>
    <dbReference type="NCBI Taxonomy" id="75058"/>
    <lineage>
        <taxon>Eukaryota</taxon>
        <taxon>Discoba</taxon>
        <taxon>Euglenozoa</taxon>
        <taxon>Kinetoplastea</taxon>
        <taxon>Metakinetoplastina</taxon>
        <taxon>Eubodonida</taxon>
        <taxon>Bodonidae</taxon>
        <taxon>Bodo</taxon>
    </lineage>
</organism>
<dbReference type="InterPro" id="IPR011011">
    <property type="entry name" value="Znf_FYVE_PHD"/>
</dbReference>
<dbReference type="OrthoDB" id="272861at2759"/>
<keyword evidence="6 12" id="KW-0418">Kinase</keyword>
<dbReference type="GO" id="GO:0005524">
    <property type="term" value="F:ATP binding"/>
    <property type="evidence" value="ECO:0007669"/>
    <property type="project" value="UniProtKB-UniRule"/>
</dbReference>
<evidence type="ECO:0000256" key="1">
    <source>
        <dbReference type="ARBA" id="ARBA00009903"/>
    </source>
</evidence>
<feature type="compositionally biased region" description="Acidic residues" evidence="9">
    <location>
        <begin position="109"/>
        <end position="127"/>
    </location>
</feature>
<dbReference type="Gene3D" id="3.30.40.10">
    <property type="entry name" value="Zinc/RING finger domain, C3HC4 (zinc finger)"/>
    <property type="match status" value="1"/>
</dbReference>
<keyword evidence="4" id="KW-0808">Transferase</keyword>
<dbReference type="InterPro" id="IPR024311">
    <property type="entry name" value="Lipocalin-like"/>
</dbReference>
<dbReference type="InterPro" id="IPR000719">
    <property type="entry name" value="Prot_kinase_dom"/>
</dbReference>
<dbReference type="PROSITE" id="PS50011">
    <property type="entry name" value="PROTEIN_KINASE_DOM"/>
    <property type="match status" value="1"/>
</dbReference>
<dbReference type="Pfam" id="PF00069">
    <property type="entry name" value="Pkinase"/>
    <property type="match status" value="2"/>
</dbReference>
<evidence type="ECO:0000256" key="4">
    <source>
        <dbReference type="ARBA" id="ARBA00022679"/>
    </source>
</evidence>
<dbReference type="InterPro" id="IPR011009">
    <property type="entry name" value="Kinase-like_dom_sf"/>
</dbReference>
<feature type="domain" description="AGC-kinase C-terminal" evidence="11">
    <location>
        <begin position="886"/>
        <end position="959"/>
    </location>
</feature>
<gene>
    <name evidence="12" type="ORF">BSAL_47660</name>
</gene>
<dbReference type="GO" id="GO:0035091">
    <property type="term" value="F:phosphatidylinositol binding"/>
    <property type="evidence" value="ECO:0007669"/>
    <property type="project" value="InterPro"/>
</dbReference>
<accession>A0A0S4JU56</accession>
<evidence type="ECO:0000256" key="7">
    <source>
        <dbReference type="ARBA" id="ARBA00022840"/>
    </source>
</evidence>
<dbReference type="Gene3D" id="3.30.200.20">
    <property type="entry name" value="Phosphorylase Kinase, domain 1"/>
    <property type="match status" value="2"/>
</dbReference>
<dbReference type="InterPro" id="IPR013083">
    <property type="entry name" value="Znf_RING/FYVE/PHD"/>
</dbReference>
<comment type="similarity">
    <text evidence="1">Belongs to the protein kinase superfamily. AGC Ser/Thr protein kinase family.</text>
</comment>
<dbReference type="InterPro" id="IPR036871">
    <property type="entry name" value="PX_dom_sf"/>
</dbReference>
<dbReference type="InterPro" id="IPR045270">
    <property type="entry name" value="STKc_AGC"/>
</dbReference>
<evidence type="ECO:0000256" key="3">
    <source>
        <dbReference type="ARBA" id="ARBA00022553"/>
    </source>
</evidence>
<feature type="domain" description="Protein kinase" evidence="10">
    <location>
        <begin position="477"/>
        <end position="731"/>
    </location>
</feature>
<sequence>MVVKFSNLVSEAVDTGYSRGIVTEFGVVPVLTGSHWTNVTNQSPELVERRRRYLEIYLQQVTVSKNLFYAAKTPLYYFLHDGEVPVHYRSKVHRPLLGFAAEAEGESPDFYEASEDNGSDADDESDNAGDGNEGGSNRRRGRDAEGGAQIVGMNTAGLQQPDAVLSGAIPDYSASSANRRREVAPDAKYVDDSNHNVVAEDPRYHYREKCSACDEESIVDYAIDQWVAEGRCHKCKGFVPFELVPPELFHNEDAPETSPALGPAQHSGVYLDPTTGLAADDALDVASSDDEDEDEEDGGVAAPLECFGCSSEFSPVSIPHRCRLCNRKTFCKKCLRPVSAACAAAQQAIAKSPARPGLAATVKSQQEQRYCFRCADTLERRSNGGRKSPEITPTHASHHPTTTTPGTVTTADGRLGVAVDVLRTTSSSPIRTGTVPAGARPTAQPSSATTAAQASYHVPLDSLPPHAVRHDVSVQDFVLVTTLGRGTFGKVMKVTFKGDGKTYAMKVLSKLVIHKRRMIDYIKEEKAIMAMLPVHPFICTLHFAFQTEHHVYFVLDYLPGGELYTHIYPNRHLQEADARFYIAEVALALEHIHRHDVVHRDIKPENIVLDEDGHVRLTDFGLARANFSRGRRRSFVGSAEYLAPETIQGEVQSKALDWWSVGVMLFEMLSGAAPFHAATNNDVYQAVLHKRLDFNKPCFSPHAQSVLAKLLEKDPRQRLIDPAKLKAHPFFDGLDCRGRVGFGAHSQARCCASRYQARNIVLDEDGHVRLTDFGLARANFSRGRRRSFVGSAEYLAPETIQGEVQSKALDWWSVGVMLFEMLSGAAPFHAATNNDVYQAVLHKRLTSTNHASAHTPKVSWQNCWKKTPDRQRLIDPAKLKAHPFFDGLDWGALARRELTPPFVPSLGGNDTKYFSRDFTAEWATIPRTGGGAGRQTLELLTRRFSNFYAIEENAPATVARANGGSSSGSGSLTQSFAGSGASRVPELINPTNFIGVWRLLRVELRSDDGKVSFPWGSEVCGLLMYGANGLYSLQICPLKRHRFKSTVAEKMTAAEMSEAFATYVASFGTYQVQPGTNFIVHTPSGALCPNFATGTIKERRYFELHDKKLTLMSATHKTEDGVRARTAVVWERIEV</sequence>
<feature type="region of interest" description="Disordered" evidence="9">
    <location>
        <begin position="427"/>
        <end position="453"/>
    </location>
</feature>
<feature type="compositionally biased region" description="Low complexity" evidence="9">
    <location>
        <begin position="392"/>
        <end position="410"/>
    </location>
</feature>
<dbReference type="SUPFAM" id="SSF56112">
    <property type="entry name" value="Protein kinase-like (PK-like)"/>
    <property type="match status" value="2"/>
</dbReference>
<evidence type="ECO:0000256" key="2">
    <source>
        <dbReference type="ARBA" id="ARBA00022527"/>
    </source>
</evidence>
<dbReference type="AlphaFoldDB" id="A0A0S4JU56"/>
<evidence type="ECO:0000313" key="13">
    <source>
        <dbReference type="Proteomes" id="UP000051952"/>
    </source>
</evidence>
<name>A0A0S4JU56_BODSA</name>
<evidence type="ECO:0000256" key="6">
    <source>
        <dbReference type="ARBA" id="ARBA00022777"/>
    </source>
</evidence>
<dbReference type="InterPro" id="IPR000961">
    <property type="entry name" value="AGC-kinase_C"/>
</dbReference>
<dbReference type="OMA" id="PFHARNN"/>
<keyword evidence="3" id="KW-0597">Phosphoprotein</keyword>